<dbReference type="Proteomes" id="UP000035017">
    <property type="component" value="Unassembled WGS sequence"/>
</dbReference>
<name>A0A0D0IY36_AGRTU</name>
<evidence type="ECO:0000313" key="2">
    <source>
        <dbReference type="Proteomes" id="UP000035017"/>
    </source>
</evidence>
<proteinExistence type="predicted"/>
<dbReference type="PROSITE" id="PS51257">
    <property type="entry name" value="PROKAR_LIPOPROTEIN"/>
    <property type="match status" value="1"/>
</dbReference>
<protein>
    <submittedName>
        <fullName evidence="1">Uncharacterized protein</fullName>
    </submittedName>
</protein>
<dbReference type="AlphaFoldDB" id="A0A0D0IY36"/>
<sequence length="67" mass="6924">MKNALIILSISVLAGCGTVKETSAPCKRPANLTSFAEVDPRRECPSMAPVNADQSAVDALNAIVIGP</sequence>
<reference evidence="1 2" key="1">
    <citation type="submission" date="2014-12" db="EMBL/GenBank/DDBJ databases">
        <title>16Stimator: statistical estimation of ribosomal gene copy numbers from draft genome assemblies.</title>
        <authorList>
            <person name="Perisin M.A."/>
            <person name="Vetter M."/>
            <person name="Gilbert J.A."/>
            <person name="Bergelson J."/>
        </authorList>
    </citation>
    <scope>NUCLEOTIDE SEQUENCE [LARGE SCALE GENOMIC DNA]</scope>
    <source>
        <strain evidence="1 2">MEJ076</strain>
    </source>
</reference>
<dbReference type="EMBL" id="JXQV01000045">
    <property type="protein sequence ID" value="KIP98111.1"/>
    <property type="molecule type" value="Genomic_DNA"/>
</dbReference>
<evidence type="ECO:0000313" key="1">
    <source>
        <dbReference type="EMBL" id="KIP98111.1"/>
    </source>
</evidence>
<accession>A0A0D0IY36</accession>
<gene>
    <name evidence="1" type="ORF">RU07_23065</name>
</gene>
<organism evidence="1 2">
    <name type="scientific">Agrobacterium tumefaciens</name>
    <dbReference type="NCBI Taxonomy" id="358"/>
    <lineage>
        <taxon>Bacteria</taxon>
        <taxon>Pseudomonadati</taxon>
        <taxon>Pseudomonadota</taxon>
        <taxon>Alphaproteobacteria</taxon>
        <taxon>Hyphomicrobiales</taxon>
        <taxon>Rhizobiaceae</taxon>
        <taxon>Rhizobium/Agrobacterium group</taxon>
        <taxon>Agrobacterium</taxon>
        <taxon>Agrobacterium tumefaciens complex</taxon>
    </lineage>
</organism>
<comment type="caution">
    <text evidence="1">The sequence shown here is derived from an EMBL/GenBank/DDBJ whole genome shotgun (WGS) entry which is preliminary data.</text>
</comment>